<dbReference type="CDD" id="cd00019">
    <property type="entry name" value="AP2Ec"/>
    <property type="match status" value="1"/>
</dbReference>
<reference evidence="11 12" key="1">
    <citation type="submission" date="2018-10" db="EMBL/GenBank/DDBJ databases">
        <title>Phylogenomics of Brevibacillus.</title>
        <authorList>
            <person name="Dunlap C."/>
        </authorList>
    </citation>
    <scope>NUCLEOTIDE SEQUENCE [LARGE SCALE GENOMIC DNA]</scope>
    <source>
        <strain evidence="11 12">NRRL NRS 1219</strain>
    </source>
</reference>
<dbReference type="GeneID" id="82812197"/>
<dbReference type="GO" id="GO:0008081">
    <property type="term" value="F:phosphoric diester hydrolase activity"/>
    <property type="evidence" value="ECO:0007669"/>
    <property type="project" value="TreeGrafter"/>
</dbReference>
<keyword evidence="5" id="KW-0227">DNA damage</keyword>
<keyword evidence="4" id="KW-0479">Metal-binding</keyword>
<dbReference type="GO" id="GO:0008833">
    <property type="term" value="F:deoxyribonuclease IV (phage-T4-induced) activity"/>
    <property type="evidence" value="ECO:0007669"/>
    <property type="project" value="UniProtKB-EC"/>
</dbReference>
<dbReference type="AlphaFoldDB" id="A0A3M8B588"/>
<evidence type="ECO:0000256" key="4">
    <source>
        <dbReference type="ARBA" id="ARBA00022723"/>
    </source>
</evidence>
<keyword evidence="6 11" id="KW-0378">Hydrolase</keyword>
<feature type="domain" description="Xylose isomerase-like TIM barrel" evidence="9">
    <location>
        <begin position="20"/>
        <end position="273"/>
    </location>
</feature>
<dbReference type="PROSITE" id="PS00730">
    <property type="entry name" value="AP_NUCLEASE_F2_2"/>
    <property type="match status" value="1"/>
</dbReference>
<proteinExistence type="inferred from homology"/>
<evidence type="ECO:0000259" key="9">
    <source>
        <dbReference type="Pfam" id="PF01261"/>
    </source>
</evidence>
<keyword evidence="10" id="KW-0255">Endonuclease</keyword>
<dbReference type="OrthoDB" id="9805666at2"/>
<dbReference type="EMBL" id="BJOD01000012">
    <property type="protein sequence ID" value="GED25388.1"/>
    <property type="molecule type" value="Genomic_DNA"/>
</dbReference>
<evidence type="ECO:0000256" key="3">
    <source>
        <dbReference type="ARBA" id="ARBA00022722"/>
    </source>
</evidence>
<dbReference type="GO" id="GO:0008270">
    <property type="term" value="F:zinc ion binding"/>
    <property type="evidence" value="ECO:0007669"/>
    <property type="project" value="InterPro"/>
</dbReference>
<dbReference type="EMBL" id="RHHN01000018">
    <property type="protein sequence ID" value="RNB58217.1"/>
    <property type="molecule type" value="Genomic_DNA"/>
</dbReference>
<dbReference type="SUPFAM" id="SSF51658">
    <property type="entry name" value="Xylose isomerase-like"/>
    <property type="match status" value="1"/>
</dbReference>
<evidence type="ECO:0000313" key="13">
    <source>
        <dbReference type="Proteomes" id="UP000317180"/>
    </source>
</evidence>
<dbReference type="Proteomes" id="UP000276178">
    <property type="component" value="Unassembled WGS sequence"/>
</dbReference>
<dbReference type="RefSeq" id="WP_005832855.1">
    <property type="nucleotide sequence ID" value="NZ_BJOD01000012.1"/>
</dbReference>
<keyword evidence="7" id="KW-0862">Zinc</keyword>
<dbReference type="NCBIfam" id="TIGR00587">
    <property type="entry name" value="nfo"/>
    <property type="match status" value="1"/>
</dbReference>
<dbReference type="InterPro" id="IPR018246">
    <property type="entry name" value="AP_endonuc_F2_Zn_BS"/>
</dbReference>
<dbReference type="PANTHER" id="PTHR21445">
    <property type="entry name" value="ENDONUCLEASE IV ENDODEOXYRIBONUCLEASE IV"/>
    <property type="match status" value="1"/>
</dbReference>
<accession>A0A3M8B588</accession>
<keyword evidence="3" id="KW-0540">Nuclease</keyword>
<dbReference type="EC" id="3.1.21.2" evidence="11"/>
<evidence type="ECO:0000313" key="12">
    <source>
        <dbReference type="Proteomes" id="UP000276178"/>
    </source>
</evidence>
<dbReference type="GO" id="GO:0003677">
    <property type="term" value="F:DNA binding"/>
    <property type="evidence" value="ECO:0007669"/>
    <property type="project" value="InterPro"/>
</dbReference>
<name>A0A3M8B588_9BACL</name>
<protein>
    <submittedName>
        <fullName evidence="11">Deoxyribonuclease IV</fullName>
        <ecNumber evidence="11">3.1.21.2</ecNumber>
    </submittedName>
    <submittedName>
        <fullName evidence="10">Endonuclease 4</fullName>
    </submittedName>
</protein>
<evidence type="ECO:0000256" key="7">
    <source>
        <dbReference type="ARBA" id="ARBA00022833"/>
    </source>
</evidence>
<dbReference type="PROSITE" id="PS00731">
    <property type="entry name" value="AP_NUCLEASE_F2_3"/>
    <property type="match status" value="1"/>
</dbReference>
<evidence type="ECO:0000256" key="5">
    <source>
        <dbReference type="ARBA" id="ARBA00022763"/>
    </source>
</evidence>
<dbReference type="SMART" id="SM00518">
    <property type="entry name" value="AP2Ec"/>
    <property type="match status" value="1"/>
</dbReference>
<dbReference type="Gene3D" id="3.20.20.150">
    <property type="entry name" value="Divalent-metal-dependent TIM barrel enzymes"/>
    <property type="match status" value="1"/>
</dbReference>
<dbReference type="Pfam" id="PF01261">
    <property type="entry name" value="AP_endonuc_2"/>
    <property type="match status" value="1"/>
</dbReference>
<evidence type="ECO:0000256" key="6">
    <source>
        <dbReference type="ARBA" id="ARBA00022801"/>
    </source>
</evidence>
<keyword evidence="8" id="KW-0234">DNA repair</keyword>
<sequence>MKIGCHISIRHGYAEAARTALREGAASYQFFPKNPRSLGVKQFDPADAAACRAFCEEHGLASIAHTAYPVNLCVEDDELALVTVQSVRNDLEIAEACGALGVVVHFGQYKGTDVLAGYKRMILLTNRIVDGWAGQAKLLIENNAGQGNRMGTTLEELAQVRQLLAEPQKVGFCFDTCHAFASGLWDGKNWGAVIQRMEELDYLPYLSAVHLNDSVYPSGSFRDRHARIGQGMIGDNAFAELLRTPQLQGLPIVLETARGSSGGHREEIRHVRRLANNWQA</sequence>
<comment type="cofactor">
    <cofactor evidence="1">
        <name>Zn(2+)</name>
        <dbReference type="ChEBI" id="CHEBI:29105"/>
    </cofactor>
</comment>
<reference evidence="10 13" key="2">
    <citation type="submission" date="2019-06" db="EMBL/GenBank/DDBJ databases">
        <title>Whole genome shotgun sequence of Brevibacillus agri NBRC 15538.</title>
        <authorList>
            <person name="Hosoyama A."/>
            <person name="Uohara A."/>
            <person name="Ohji S."/>
            <person name="Ichikawa N."/>
        </authorList>
    </citation>
    <scope>NUCLEOTIDE SEQUENCE [LARGE SCALE GENOMIC DNA]</scope>
    <source>
        <strain evidence="10 13">NBRC 15538</strain>
    </source>
</reference>
<comment type="similarity">
    <text evidence="2">Belongs to the AP endonuclease 2 family.</text>
</comment>
<evidence type="ECO:0000313" key="10">
    <source>
        <dbReference type="EMBL" id="GED25388.1"/>
    </source>
</evidence>
<dbReference type="InterPro" id="IPR013022">
    <property type="entry name" value="Xyl_isomerase-like_TIM-brl"/>
</dbReference>
<dbReference type="InterPro" id="IPR036237">
    <property type="entry name" value="Xyl_isomerase-like_sf"/>
</dbReference>
<evidence type="ECO:0000256" key="8">
    <source>
        <dbReference type="ARBA" id="ARBA00023204"/>
    </source>
</evidence>
<dbReference type="PROSITE" id="PS51432">
    <property type="entry name" value="AP_NUCLEASE_F2_4"/>
    <property type="match status" value="1"/>
</dbReference>
<dbReference type="Proteomes" id="UP000317180">
    <property type="component" value="Unassembled WGS sequence"/>
</dbReference>
<evidence type="ECO:0000256" key="2">
    <source>
        <dbReference type="ARBA" id="ARBA00005340"/>
    </source>
</evidence>
<comment type="caution">
    <text evidence="11">The sequence shown here is derived from an EMBL/GenBank/DDBJ whole genome shotgun (WGS) entry which is preliminary data.</text>
</comment>
<dbReference type="PANTHER" id="PTHR21445:SF0">
    <property type="entry name" value="APURINIC-APYRIMIDINIC ENDONUCLEASE"/>
    <property type="match status" value="1"/>
</dbReference>
<dbReference type="GO" id="GO:0003906">
    <property type="term" value="F:DNA-(apurinic or apyrimidinic site) endonuclease activity"/>
    <property type="evidence" value="ECO:0007669"/>
    <property type="project" value="TreeGrafter"/>
</dbReference>
<keyword evidence="13" id="KW-1185">Reference proteome</keyword>
<dbReference type="GO" id="GO:0006284">
    <property type="term" value="P:base-excision repair"/>
    <property type="evidence" value="ECO:0007669"/>
    <property type="project" value="TreeGrafter"/>
</dbReference>
<evidence type="ECO:0000256" key="1">
    <source>
        <dbReference type="ARBA" id="ARBA00001947"/>
    </source>
</evidence>
<gene>
    <name evidence="10" type="primary">nfo_1</name>
    <name evidence="10" type="ORF">BAG01nite_14900</name>
    <name evidence="11" type="ORF">EB820_05565</name>
</gene>
<dbReference type="InterPro" id="IPR001719">
    <property type="entry name" value="AP_endonuc_2"/>
</dbReference>
<evidence type="ECO:0000313" key="11">
    <source>
        <dbReference type="EMBL" id="RNB58217.1"/>
    </source>
</evidence>
<organism evidence="11 12">
    <name type="scientific">Brevibacillus agri</name>
    <dbReference type="NCBI Taxonomy" id="51101"/>
    <lineage>
        <taxon>Bacteria</taxon>
        <taxon>Bacillati</taxon>
        <taxon>Bacillota</taxon>
        <taxon>Bacilli</taxon>
        <taxon>Bacillales</taxon>
        <taxon>Paenibacillaceae</taxon>
        <taxon>Brevibacillus</taxon>
    </lineage>
</organism>